<feature type="chain" id="PRO_5045654824" description="Molybdopterin-dependent oxidoreductase" evidence="1">
    <location>
        <begin position="18"/>
        <end position="154"/>
    </location>
</feature>
<dbReference type="InterPro" id="IPR036374">
    <property type="entry name" value="OxRdtase_Mopterin-bd_sf"/>
</dbReference>
<evidence type="ECO:0000313" key="2">
    <source>
        <dbReference type="EMBL" id="MFD1782208.1"/>
    </source>
</evidence>
<comment type="caution">
    <text evidence="2">The sequence shown here is derived from an EMBL/GenBank/DDBJ whole genome shotgun (WGS) entry which is preliminary data.</text>
</comment>
<evidence type="ECO:0008006" key="4">
    <source>
        <dbReference type="Google" id="ProtNLM"/>
    </source>
</evidence>
<dbReference type="Gene3D" id="3.90.420.10">
    <property type="entry name" value="Oxidoreductase, molybdopterin-binding domain"/>
    <property type="match status" value="1"/>
</dbReference>
<feature type="signal peptide" evidence="1">
    <location>
        <begin position="1"/>
        <end position="17"/>
    </location>
</feature>
<dbReference type="RefSeq" id="WP_377280965.1">
    <property type="nucleotide sequence ID" value="NZ_JBHRSI010000003.1"/>
</dbReference>
<dbReference type="EMBL" id="JBHUEY010000001">
    <property type="protein sequence ID" value="MFD1782208.1"/>
    <property type="molecule type" value="Genomic_DNA"/>
</dbReference>
<reference evidence="3" key="1">
    <citation type="journal article" date="2019" name="Int. J. Syst. Evol. Microbiol.">
        <title>The Global Catalogue of Microorganisms (GCM) 10K type strain sequencing project: providing services to taxonomists for standard genome sequencing and annotation.</title>
        <authorList>
            <consortium name="The Broad Institute Genomics Platform"/>
            <consortium name="The Broad Institute Genome Sequencing Center for Infectious Disease"/>
            <person name="Wu L."/>
            <person name="Ma J."/>
        </authorList>
    </citation>
    <scope>NUCLEOTIDE SEQUENCE [LARGE SCALE GENOMIC DNA]</scope>
    <source>
        <strain evidence="3">DFY28</strain>
    </source>
</reference>
<name>A0ABW4MWQ4_9CAUL</name>
<evidence type="ECO:0000313" key="3">
    <source>
        <dbReference type="Proteomes" id="UP001597237"/>
    </source>
</evidence>
<protein>
    <recommendedName>
        <fullName evidence="4">Molybdopterin-dependent oxidoreductase</fullName>
    </recommendedName>
</protein>
<dbReference type="SUPFAM" id="SSF56524">
    <property type="entry name" value="Oxidoreductase molybdopterin-binding domain"/>
    <property type="match status" value="1"/>
</dbReference>
<evidence type="ECO:0000256" key="1">
    <source>
        <dbReference type="SAM" id="SignalP"/>
    </source>
</evidence>
<keyword evidence="3" id="KW-1185">Reference proteome</keyword>
<organism evidence="2 3">
    <name type="scientific">Phenylobacterium terrae</name>
    <dbReference type="NCBI Taxonomy" id="2665495"/>
    <lineage>
        <taxon>Bacteria</taxon>
        <taxon>Pseudomonadati</taxon>
        <taxon>Pseudomonadota</taxon>
        <taxon>Alphaproteobacteria</taxon>
        <taxon>Caulobacterales</taxon>
        <taxon>Caulobacteraceae</taxon>
        <taxon>Phenylobacterium</taxon>
    </lineage>
</organism>
<keyword evidence="1" id="KW-0732">Signal</keyword>
<sequence length="154" mass="16087">MKSLLAALALVLTPALAAAQDFTVVGLDGKARTLTAAQMADMPRESVKLAGKKTYEGPVLAYVLREAGAPSGARLHGPAMRTYVVVRAKDGFAAVLSLAETDKDFSNGLAILADKVDGQPLSERDGPYRLVVDGDLKGSRSVWGATSAELKTAD</sequence>
<accession>A0ABW4MWQ4</accession>
<proteinExistence type="predicted"/>
<gene>
    <name evidence="2" type="ORF">ACFSC0_02290</name>
</gene>
<dbReference type="Proteomes" id="UP001597237">
    <property type="component" value="Unassembled WGS sequence"/>
</dbReference>